<dbReference type="GO" id="GO:0008033">
    <property type="term" value="P:tRNA processing"/>
    <property type="evidence" value="ECO:0007669"/>
    <property type="project" value="UniProtKB-KW"/>
</dbReference>
<dbReference type="InterPro" id="IPR016195">
    <property type="entry name" value="Pol/histidinol_Pase-like"/>
</dbReference>
<keyword evidence="6" id="KW-0007">Acetylation</keyword>
<dbReference type="Proteomes" id="UP001228049">
    <property type="component" value="Unassembled WGS sequence"/>
</dbReference>
<comment type="function">
    <text evidence="8">Component of ribonuclease P, a ribonucleoprotein complex that generates mature tRNA molecules by cleaving their 5'-ends. Also a component of the MRP ribonuclease complex, which cleaves pre-rRNA sequences.</text>
</comment>
<dbReference type="PANTHER" id="PTHR13031:SF0">
    <property type="entry name" value="RIBONUCLEASE P PROTEIN SUBUNIT P30"/>
    <property type="match status" value="1"/>
</dbReference>
<sequence>MSVFMDLNLVYSPDSSRLQRLVETAAHLGYSTVAINYVYEPTAKKKQDIPAPTPIKDLIPELPIVQGRSRPIRVLNRLTVMMSDSSHFRATAAEYRGFDLLAVQPTTEKLFHAACMICDVDIICISVTEKLPFFFKRAPVNGATERGVVFEVSYAAALRDSTRRRYTIANSTALMESCRGRNVILSSAAETPLELRGPYDITNLGVLFGLSDGDSKDAVSSSCRSVVLHAETRKTASGIIYTVQHPEAPPTKTPGDTAPRFCLQSPLLLEVHPDTLHHLWGLRELTETNRTTEPLRTTGAKGS</sequence>
<evidence type="ECO:0000256" key="6">
    <source>
        <dbReference type="ARBA" id="ARBA00022990"/>
    </source>
</evidence>
<evidence type="ECO:0000256" key="9">
    <source>
        <dbReference type="ARBA" id="ARBA00065838"/>
    </source>
</evidence>
<keyword evidence="7" id="KW-0539">Nucleus</keyword>
<evidence type="ECO:0000256" key="3">
    <source>
        <dbReference type="ARBA" id="ARBA00022552"/>
    </source>
</evidence>
<dbReference type="Pfam" id="PF01876">
    <property type="entry name" value="RNase_P_p30"/>
    <property type="match status" value="1"/>
</dbReference>
<dbReference type="GO" id="GO:0006364">
    <property type="term" value="P:rRNA processing"/>
    <property type="evidence" value="ECO:0007669"/>
    <property type="project" value="UniProtKB-KW"/>
</dbReference>
<evidence type="ECO:0000256" key="2">
    <source>
        <dbReference type="ARBA" id="ARBA00007331"/>
    </source>
</evidence>
<dbReference type="AlphaFoldDB" id="A0AAD9BI76"/>
<name>A0AAD9BI76_DISEL</name>
<proteinExistence type="inferred from homology"/>
<evidence type="ECO:0000256" key="5">
    <source>
        <dbReference type="ARBA" id="ARBA00022694"/>
    </source>
</evidence>
<dbReference type="GO" id="GO:0003723">
    <property type="term" value="F:RNA binding"/>
    <property type="evidence" value="ECO:0007669"/>
    <property type="project" value="TreeGrafter"/>
</dbReference>
<keyword evidence="5" id="KW-0819">tRNA processing</keyword>
<keyword evidence="3" id="KW-0698">rRNA processing</keyword>
<evidence type="ECO:0000256" key="4">
    <source>
        <dbReference type="ARBA" id="ARBA00022553"/>
    </source>
</evidence>
<gene>
    <name evidence="12" type="ORF">KUDE01_025290</name>
</gene>
<protein>
    <recommendedName>
        <fullName evidence="10">Ribonuclease P protein subunit p30</fullName>
    </recommendedName>
    <alternativeName>
        <fullName evidence="11">RNase P subunit 2</fullName>
    </alternativeName>
</protein>
<evidence type="ECO:0000256" key="1">
    <source>
        <dbReference type="ARBA" id="ARBA00004604"/>
    </source>
</evidence>
<keyword evidence="4" id="KW-0597">Phosphoprotein</keyword>
<dbReference type="Gene3D" id="3.20.20.140">
    <property type="entry name" value="Metal-dependent hydrolases"/>
    <property type="match status" value="1"/>
</dbReference>
<evidence type="ECO:0000256" key="8">
    <source>
        <dbReference type="ARBA" id="ARBA00053284"/>
    </source>
</evidence>
<organism evidence="12 13">
    <name type="scientific">Dissostichus eleginoides</name>
    <name type="common">Patagonian toothfish</name>
    <name type="synonym">Dissostichus amissus</name>
    <dbReference type="NCBI Taxonomy" id="100907"/>
    <lineage>
        <taxon>Eukaryota</taxon>
        <taxon>Metazoa</taxon>
        <taxon>Chordata</taxon>
        <taxon>Craniata</taxon>
        <taxon>Vertebrata</taxon>
        <taxon>Euteleostomi</taxon>
        <taxon>Actinopterygii</taxon>
        <taxon>Neopterygii</taxon>
        <taxon>Teleostei</taxon>
        <taxon>Neoteleostei</taxon>
        <taxon>Acanthomorphata</taxon>
        <taxon>Eupercaria</taxon>
        <taxon>Perciformes</taxon>
        <taxon>Notothenioidei</taxon>
        <taxon>Nototheniidae</taxon>
        <taxon>Dissostichus</taxon>
    </lineage>
</organism>
<reference evidence="12" key="1">
    <citation type="submission" date="2023-04" db="EMBL/GenBank/DDBJ databases">
        <title>Chromosome-level genome of Chaenocephalus aceratus.</title>
        <authorList>
            <person name="Park H."/>
        </authorList>
    </citation>
    <scope>NUCLEOTIDE SEQUENCE</scope>
    <source>
        <strain evidence="12">DE</strain>
        <tissue evidence="12">Muscle</tissue>
    </source>
</reference>
<evidence type="ECO:0000256" key="7">
    <source>
        <dbReference type="ARBA" id="ARBA00023242"/>
    </source>
</evidence>
<accession>A0AAD9BI76</accession>
<dbReference type="PANTHER" id="PTHR13031">
    <property type="entry name" value="RIBONUCLEASE P SUBUNIT P30"/>
    <property type="match status" value="1"/>
</dbReference>
<evidence type="ECO:0000256" key="10">
    <source>
        <dbReference type="ARBA" id="ARBA00068480"/>
    </source>
</evidence>
<evidence type="ECO:0000313" key="13">
    <source>
        <dbReference type="Proteomes" id="UP001228049"/>
    </source>
</evidence>
<comment type="similarity">
    <text evidence="2">Belongs to the eukaryotic/archaeal RNase P protein component 3 family.</text>
</comment>
<evidence type="ECO:0000313" key="12">
    <source>
        <dbReference type="EMBL" id="KAK1882128.1"/>
    </source>
</evidence>
<dbReference type="GO" id="GO:0005655">
    <property type="term" value="C:nucleolar ribonuclease P complex"/>
    <property type="evidence" value="ECO:0007669"/>
    <property type="project" value="TreeGrafter"/>
</dbReference>
<comment type="caution">
    <text evidence="12">The sequence shown here is derived from an EMBL/GenBank/DDBJ whole genome shotgun (WGS) entry which is preliminary data.</text>
</comment>
<keyword evidence="13" id="KW-1185">Reference proteome</keyword>
<dbReference type="SUPFAM" id="SSF89550">
    <property type="entry name" value="PHP domain-like"/>
    <property type="match status" value="1"/>
</dbReference>
<dbReference type="InterPro" id="IPR002738">
    <property type="entry name" value="RNase_P_p30"/>
</dbReference>
<dbReference type="EMBL" id="JASDAP010000024">
    <property type="protein sequence ID" value="KAK1882128.1"/>
    <property type="molecule type" value="Genomic_DNA"/>
</dbReference>
<evidence type="ECO:0000256" key="11">
    <source>
        <dbReference type="ARBA" id="ARBA00075070"/>
    </source>
</evidence>
<dbReference type="FunFam" id="3.20.20.140:FF:000031">
    <property type="entry name" value="ribonuclease P protein subunit p30"/>
    <property type="match status" value="1"/>
</dbReference>
<comment type="subunit">
    <text evidence="9">Component of nuclear RNase P and RNase MRP ribonucleoproteins. RNase P consists of a catalytic RNA moiety and about 10 protein subunits; POP1, POP4, POP5, POP7, RPP14, RPP21, RPP25, RPP30, RPP38 and RPP40. Within the RNase P complex, POP1, POP7 and RPP25 form the 'finger' subcomplex, POP5, RPP14, RPP40 and homodimeric RPP30 form the 'palm' subcomplex, and RPP21, POP4 and RPP38 form the 'wrist' subcomplex. All subunits of the RNase P complex interact with the catalytic RNA. Several subunits of RNase P are also part of the RNase MRP complex. RNase MRP consists of a catalytic RNA moiety and about 8 protein subunits; POP1, POP7, RPP25, RPP30, RPP38, RPP40 and possibly also POP4 and POP5.</text>
</comment>
<comment type="subcellular location">
    <subcellularLocation>
        <location evidence="1">Nucleus</location>
        <location evidence="1">Nucleolus</location>
    </subcellularLocation>
</comment>